<accession>A0A0S4IKX3</accession>
<evidence type="ECO:0000313" key="2">
    <source>
        <dbReference type="Proteomes" id="UP000051952"/>
    </source>
</evidence>
<dbReference type="VEuPathDB" id="TriTrypDB:BSAL_51385"/>
<keyword evidence="2" id="KW-1185">Reference proteome</keyword>
<evidence type="ECO:0000313" key="1">
    <source>
        <dbReference type="EMBL" id="CUE67356.1"/>
    </source>
</evidence>
<dbReference type="PANTHER" id="PTHR21581:SF6">
    <property type="entry name" value="TRAFFICKING PROTEIN PARTICLE COMPLEX SUBUNIT 12"/>
    <property type="match status" value="1"/>
</dbReference>
<sequence>MSSTKSAVPSATTSAFFGGIAAVPNAAISPALAVNDVTADDAGLKVLATAGRWTAAAALAERLEGDHLEQHTMYPTEASLKYTLVRVQSYLKLQMFDRAKQLFDTLGNFSDSRFCTTAANVVGPASSYFTMKGDRKSIVPFSMWFLHAQMPMLCGAAAAQNGLQDSQQRLYDLLAQKKKPSSCSKTADPPP</sequence>
<dbReference type="Proteomes" id="UP000051952">
    <property type="component" value="Unassembled WGS sequence"/>
</dbReference>
<gene>
    <name evidence="1" type="ORF">BSAL_51385</name>
</gene>
<dbReference type="AlphaFoldDB" id="A0A0S4IKX3"/>
<name>A0A0S4IKX3_BODSA</name>
<protein>
    <submittedName>
        <fullName evidence="1">Uncharacterized protein</fullName>
    </submittedName>
</protein>
<organism evidence="1 2">
    <name type="scientific">Bodo saltans</name>
    <name type="common">Flagellated protozoan</name>
    <dbReference type="NCBI Taxonomy" id="75058"/>
    <lineage>
        <taxon>Eukaryota</taxon>
        <taxon>Discoba</taxon>
        <taxon>Euglenozoa</taxon>
        <taxon>Kinetoplastea</taxon>
        <taxon>Metakinetoplastina</taxon>
        <taxon>Eubodonida</taxon>
        <taxon>Bodonidae</taxon>
        <taxon>Bodo</taxon>
    </lineage>
</organism>
<reference evidence="2" key="1">
    <citation type="submission" date="2015-09" db="EMBL/GenBank/DDBJ databases">
        <authorList>
            <consortium name="Pathogen Informatics"/>
        </authorList>
    </citation>
    <scope>NUCLEOTIDE SEQUENCE [LARGE SCALE GENOMIC DNA]</scope>
    <source>
        <strain evidence="2">Lake Konstanz</strain>
    </source>
</reference>
<proteinExistence type="predicted"/>
<dbReference type="PANTHER" id="PTHR21581">
    <property type="entry name" value="D-ALANYL-D-ALANINE CARBOXYPEPTIDASE"/>
    <property type="match status" value="1"/>
</dbReference>
<dbReference type="EMBL" id="CYKH01000060">
    <property type="protein sequence ID" value="CUE67356.1"/>
    <property type="molecule type" value="Genomic_DNA"/>
</dbReference>